<accession>A0AAD8E523</accession>
<evidence type="ECO:0000313" key="8">
    <source>
        <dbReference type="Proteomes" id="UP001233999"/>
    </source>
</evidence>
<dbReference type="SMART" id="SM01011">
    <property type="entry name" value="AMP_N"/>
    <property type="match status" value="1"/>
</dbReference>
<dbReference type="SUPFAM" id="SSF53092">
    <property type="entry name" value="Creatinase/prolidase N-terminal domain"/>
    <property type="match status" value="1"/>
</dbReference>
<dbReference type="GO" id="GO:0006508">
    <property type="term" value="P:proteolysis"/>
    <property type="evidence" value="ECO:0007669"/>
    <property type="project" value="TreeGrafter"/>
</dbReference>
<dbReference type="Gene3D" id="3.40.350.10">
    <property type="entry name" value="Creatinase/prolidase N-terminal domain"/>
    <property type="match status" value="1"/>
</dbReference>
<dbReference type="Proteomes" id="UP001233999">
    <property type="component" value="Unassembled WGS sequence"/>
</dbReference>
<dbReference type="SUPFAM" id="SSF55920">
    <property type="entry name" value="Creatinase/aminopeptidase"/>
    <property type="match status" value="1"/>
</dbReference>
<keyword evidence="4" id="KW-0378">Hydrolase</keyword>
<feature type="domain" description="Aminopeptidase P N-terminal" evidence="6">
    <location>
        <begin position="71"/>
        <end position="216"/>
    </location>
</feature>
<dbReference type="AlphaFoldDB" id="A0AAD8E523"/>
<dbReference type="GO" id="GO:0030145">
    <property type="term" value="F:manganese ion binding"/>
    <property type="evidence" value="ECO:0007669"/>
    <property type="project" value="InterPro"/>
</dbReference>
<dbReference type="InterPro" id="IPR036005">
    <property type="entry name" value="Creatinase/aminopeptidase-like"/>
</dbReference>
<keyword evidence="5" id="KW-0464">Manganese</keyword>
<evidence type="ECO:0000256" key="5">
    <source>
        <dbReference type="ARBA" id="ARBA00023211"/>
    </source>
</evidence>
<dbReference type="GO" id="GO:0005739">
    <property type="term" value="C:mitochondrion"/>
    <property type="evidence" value="ECO:0007669"/>
    <property type="project" value="TreeGrafter"/>
</dbReference>
<evidence type="ECO:0000313" key="7">
    <source>
        <dbReference type="EMBL" id="KAJ9577543.1"/>
    </source>
</evidence>
<protein>
    <recommendedName>
        <fullName evidence="6">Aminopeptidase P N-terminal domain-containing protein</fullName>
    </recommendedName>
</protein>
<reference evidence="7" key="1">
    <citation type="journal article" date="2023" name="IScience">
        <title>Live-bearing cockroach genome reveals convergent evolutionary mechanisms linked to viviparity in insects and beyond.</title>
        <authorList>
            <person name="Fouks B."/>
            <person name="Harrison M.C."/>
            <person name="Mikhailova A.A."/>
            <person name="Marchal E."/>
            <person name="English S."/>
            <person name="Carruthers M."/>
            <person name="Jennings E.C."/>
            <person name="Chiamaka E.L."/>
            <person name="Frigard R.A."/>
            <person name="Pippel M."/>
            <person name="Attardo G.M."/>
            <person name="Benoit J.B."/>
            <person name="Bornberg-Bauer E."/>
            <person name="Tobe S.S."/>
        </authorList>
    </citation>
    <scope>NUCLEOTIDE SEQUENCE</scope>
    <source>
        <strain evidence="7">Stay&amp;Tobe</strain>
    </source>
</reference>
<dbReference type="InterPro" id="IPR000994">
    <property type="entry name" value="Pept_M24"/>
</dbReference>
<evidence type="ECO:0000256" key="2">
    <source>
        <dbReference type="ARBA" id="ARBA00008766"/>
    </source>
</evidence>
<dbReference type="InterPro" id="IPR029149">
    <property type="entry name" value="Creatin/AminoP/Spt16_N"/>
</dbReference>
<reference evidence="7" key="2">
    <citation type="submission" date="2023-05" db="EMBL/GenBank/DDBJ databases">
        <authorList>
            <person name="Fouks B."/>
        </authorList>
    </citation>
    <scope>NUCLEOTIDE SEQUENCE</scope>
    <source>
        <strain evidence="7">Stay&amp;Tobe</strain>
        <tissue evidence="7">Testes</tissue>
    </source>
</reference>
<dbReference type="PANTHER" id="PTHR43226:SF4">
    <property type="entry name" value="XAA-PRO AMINOPEPTIDASE 3"/>
    <property type="match status" value="1"/>
</dbReference>
<dbReference type="GO" id="GO:0070006">
    <property type="term" value="F:metalloaminopeptidase activity"/>
    <property type="evidence" value="ECO:0007669"/>
    <property type="project" value="InterPro"/>
</dbReference>
<evidence type="ECO:0000259" key="6">
    <source>
        <dbReference type="SMART" id="SM01011"/>
    </source>
</evidence>
<sequence>MMFVLKQISSSSFRTGFGLSWNSSCTCSTKPTIIKAATTSRQWDIKPKKQGQPTAATHPHLLQHGELLPGLKQEEFQERRYRLMENIHKHSLRHDKNPKQHLVVIPSTTKVYMTEKIPYVFRQNSDFLYLSGCLEPDSALVLTGERGDDHKSTLFVRKRDAHSELWDGPRTGVEAAPSLFGVNQALPLTEFELFLTSYTRNNRNFMLWYDYMNPLQPDVHKTMREFLGDAWSKMWESPKPMIHRLRLYKSPAEAALMKASCRIGGDAITTTIASSYVGITEHQLFARVDYECRMRGAEYLAYPPVVAGGDRANIIHYINNNQVVADGEMVLMDAGCEYHGYSSDITRTWPVNGKFTQPQRDLYEVVLSVQSQLIEECTNMPTLDNLFHMMCSLLGRHLQELGILSSRSTEEEVARAAYSFCPHHVSHYLGMDVHDTATVTRSVPLEPGMVITVEPGIYVSPLNKLAPPQYHGLGVRIEDDILITSSGPVVLTAGCPKQIDELEKLISNTCSMDL</sequence>
<comment type="caution">
    <text evidence="7">The sequence shown here is derived from an EMBL/GenBank/DDBJ whole genome shotgun (WGS) entry which is preliminary data.</text>
</comment>
<dbReference type="Gene3D" id="3.90.230.10">
    <property type="entry name" value="Creatinase/methionine aminopeptidase superfamily"/>
    <property type="match status" value="1"/>
</dbReference>
<dbReference type="InterPro" id="IPR052433">
    <property type="entry name" value="X-Pro_dipept-like"/>
</dbReference>
<dbReference type="FunFam" id="3.90.230.10:FF:000002">
    <property type="entry name" value="Xaa-Pro aminopeptidase 3"/>
    <property type="match status" value="1"/>
</dbReference>
<organism evidence="7 8">
    <name type="scientific">Diploptera punctata</name>
    <name type="common">Pacific beetle cockroach</name>
    <dbReference type="NCBI Taxonomy" id="6984"/>
    <lineage>
        <taxon>Eukaryota</taxon>
        <taxon>Metazoa</taxon>
        <taxon>Ecdysozoa</taxon>
        <taxon>Arthropoda</taxon>
        <taxon>Hexapoda</taxon>
        <taxon>Insecta</taxon>
        <taxon>Pterygota</taxon>
        <taxon>Neoptera</taxon>
        <taxon>Polyneoptera</taxon>
        <taxon>Dictyoptera</taxon>
        <taxon>Blattodea</taxon>
        <taxon>Blaberoidea</taxon>
        <taxon>Blaberidae</taxon>
        <taxon>Diplopterinae</taxon>
        <taxon>Diploptera</taxon>
    </lineage>
</organism>
<dbReference type="CDD" id="cd01087">
    <property type="entry name" value="Prolidase"/>
    <property type="match status" value="1"/>
</dbReference>
<name>A0AAD8E523_DIPPU</name>
<keyword evidence="8" id="KW-1185">Reference proteome</keyword>
<dbReference type="EMBL" id="JASPKZ010009355">
    <property type="protein sequence ID" value="KAJ9577543.1"/>
    <property type="molecule type" value="Genomic_DNA"/>
</dbReference>
<dbReference type="PANTHER" id="PTHR43226">
    <property type="entry name" value="XAA-PRO AMINOPEPTIDASE 3"/>
    <property type="match status" value="1"/>
</dbReference>
<evidence type="ECO:0000256" key="3">
    <source>
        <dbReference type="ARBA" id="ARBA00022723"/>
    </source>
</evidence>
<dbReference type="Pfam" id="PF00557">
    <property type="entry name" value="Peptidase_M24"/>
    <property type="match status" value="1"/>
</dbReference>
<gene>
    <name evidence="7" type="ORF">L9F63_005916</name>
</gene>
<dbReference type="Pfam" id="PF05195">
    <property type="entry name" value="AMP_N"/>
    <property type="match status" value="1"/>
</dbReference>
<evidence type="ECO:0000256" key="1">
    <source>
        <dbReference type="ARBA" id="ARBA00001936"/>
    </source>
</evidence>
<proteinExistence type="inferred from homology"/>
<dbReference type="InterPro" id="IPR007865">
    <property type="entry name" value="Aminopep_P_N"/>
</dbReference>
<evidence type="ECO:0000256" key="4">
    <source>
        <dbReference type="ARBA" id="ARBA00022801"/>
    </source>
</evidence>
<comment type="similarity">
    <text evidence="2">Belongs to the peptidase M24B family.</text>
</comment>
<comment type="cofactor">
    <cofactor evidence="1">
        <name>Mn(2+)</name>
        <dbReference type="ChEBI" id="CHEBI:29035"/>
    </cofactor>
</comment>
<keyword evidence="3" id="KW-0479">Metal-binding</keyword>